<evidence type="ECO:0000256" key="1">
    <source>
        <dbReference type="SAM" id="MobiDB-lite"/>
    </source>
</evidence>
<dbReference type="Proteomes" id="UP001515480">
    <property type="component" value="Unassembled WGS sequence"/>
</dbReference>
<sequence>MALETIEADPAPSRSSSRQPLLGCMGVSGLISLDELLPCADEPATGGSLGKREPPPARGSPPATAMCSSVSTAAGSGGGEARRTRPPSHKQRSLVTPLTKQQQAASLEARMRQAFNFADVEHKKVLSAARLGRALDRLGILGDLQQADLELRVAGCHANGCNWQEFKAIAREQHQLVLLERSLQEKLRAAKGRPVTPQYARATAAHLPSPGPPTTNERSYKSLGSAVLRSHSSRATGTMTNSASASWILGREPPPRDLSITDGIKPPKPRFRPSTATSILRERDQMKETLKSIASLPNIVSHNSVHIGGSYLYDALQLSMVGPKLLPRQAMPRNFIEIGCKS</sequence>
<comment type="caution">
    <text evidence="2">The sequence shown here is derived from an EMBL/GenBank/DDBJ whole genome shotgun (WGS) entry which is preliminary data.</text>
</comment>
<protein>
    <recommendedName>
        <fullName evidence="4">EF-hand domain-containing protein</fullName>
    </recommendedName>
</protein>
<feature type="compositionally biased region" description="Polar residues" evidence="1">
    <location>
        <begin position="233"/>
        <end position="245"/>
    </location>
</feature>
<feature type="region of interest" description="Disordered" evidence="1">
    <location>
        <begin position="41"/>
        <end position="98"/>
    </location>
</feature>
<reference evidence="2 3" key="1">
    <citation type="journal article" date="2024" name="Science">
        <title>Giant polyketide synthase enzymes in the biosynthesis of giant marine polyether toxins.</title>
        <authorList>
            <person name="Fallon T.R."/>
            <person name="Shende V.V."/>
            <person name="Wierzbicki I.H."/>
            <person name="Pendleton A.L."/>
            <person name="Watervoot N.F."/>
            <person name="Auber R.P."/>
            <person name="Gonzalez D.J."/>
            <person name="Wisecaver J.H."/>
            <person name="Moore B.S."/>
        </authorList>
    </citation>
    <scope>NUCLEOTIDE SEQUENCE [LARGE SCALE GENOMIC DNA]</scope>
    <source>
        <strain evidence="2 3">12B1</strain>
    </source>
</reference>
<evidence type="ECO:0008006" key="4">
    <source>
        <dbReference type="Google" id="ProtNLM"/>
    </source>
</evidence>
<proteinExistence type="predicted"/>
<evidence type="ECO:0000313" key="3">
    <source>
        <dbReference type="Proteomes" id="UP001515480"/>
    </source>
</evidence>
<accession>A0AB34IEV2</accession>
<dbReference type="EMBL" id="JBGBPQ010000027">
    <property type="protein sequence ID" value="KAL1498679.1"/>
    <property type="molecule type" value="Genomic_DNA"/>
</dbReference>
<dbReference type="AlphaFoldDB" id="A0AB34IEV2"/>
<keyword evidence="3" id="KW-1185">Reference proteome</keyword>
<name>A0AB34IEV2_PRYPA</name>
<feature type="region of interest" description="Disordered" evidence="1">
    <location>
        <begin position="231"/>
        <end position="252"/>
    </location>
</feature>
<gene>
    <name evidence="2" type="ORF">AB1Y20_013991</name>
</gene>
<feature type="region of interest" description="Disordered" evidence="1">
    <location>
        <begin position="1"/>
        <end position="21"/>
    </location>
</feature>
<organism evidence="2 3">
    <name type="scientific">Prymnesium parvum</name>
    <name type="common">Toxic golden alga</name>
    <dbReference type="NCBI Taxonomy" id="97485"/>
    <lineage>
        <taxon>Eukaryota</taxon>
        <taxon>Haptista</taxon>
        <taxon>Haptophyta</taxon>
        <taxon>Prymnesiophyceae</taxon>
        <taxon>Prymnesiales</taxon>
        <taxon>Prymnesiaceae</taxon>
        <taxon>Prymnesium</taxon>
    </lineage>
</organism>
<evidence type="ECO:0000313" key="2">
    <source>
        <dbReference type="EMBL" id="KAL1498679.1"/>
    </source>
</evidence>